<dbReference type="Proteomes" id="UP000298663">
    <property type="component" value="Unassembled WGS sequence"/>
</dbReference>
<feature type="compositionally biased region" description="Basic and acidic residues" evidence="1">
    <location>
        <begin position="64"/>
        <end position="77"/>
    </location>
</feature>
<gene>
    <name evidence="2" type="ORF">L596_028351</name>
</gene>
<dbReference type="EMBL" id="AZBU02000011">
    <property type="protein sequence ID" value="TKR61208.1"/>
    <property type="molecule type" value="Genomic_DNA"/>
</dbReference>
<feature type="compositionally biased region" description="Low complexity" evidence="1">
    <location>
        <begin position="228"/>
        <end position="240"/>
    </location>
</feature>
<evidence type="ECO:0000313" key="3">
    <source>
        <dbReference type="Proteomes" id="UP000298663"/>
    </source>
</evidence>
<comment type="caution">
    <text evidence="2">The sequence shown here is derived from an EMBL/GenBank/DDBJ whole genome shotgun (WGS) entry which is preliminary data.</text>
</comment>
<evidence type="ECO:0000313" key="2">
    <source>
        <dbReference type="EMBL" id="TKR61208.1"/>
    </source>
</evidence>
<dbReference type="AlphaFoldDB" id="A0A4U5LY60"/>
<keyword evidence="3" id="KW-1185">Reference proteome</keyword>
<protein>
    <submittedName>
        <fullName evidence="2">Uncharacterized protein</fullName>
    </submittedName>
</protein>
<feature type="region of interest" description="Disordered" evidence="1">
    <location>
        <begin position="227"/>
        <end position="291"/>
    </location>
</feature>
<reference evidence="2 3" key="2">
    <citation type="journal article" date="2019" name="G3 (Bethesda)">
        <title>Hybrid Assembly of the Genome of the Entomopathogenic Nematode Steinernema carpocapsae Identifies the X-Chromosome.</title>
        <authorList>
            <person name="Serra L."/>
            <person name="Macchietto M."/>
            <person name="Macias-Munoz A."/>
            <person name="McGill C.J."/>
            <person name="Rodriguez I.M."/>
            <person name="Rodriguez B."/>
            <person name="Murad R."/>
            <person name="Mortazavi A."/>
        </authorList>
    </citation>
    <scope>NUCLEOTIDE SEQUENCE [LARGE SCALE GENOMIC DNA]</scope>
    <source>
        <strain evidence="2 3">ALL</strain>
    </source>
</reference>
<accession>A0A4U5LY60</accession>
<name>A0A4U5LY60_STECR</name>
<sequence>MGRFNTTRQVALENIRRARELNEANRRELEDMKKIGKVRVVYPSEPSPFFHAGEVPKQRNQQEVAKEQHLEERRRAGLPEYASPKPGEPNLEVKSNCKEKKPDPSPEERNTEDANESAAELLAQLMKSRPEKLLIHVDPDAIKEEPEASTSSDPTILVPMPVDPAILVPVPVKTPKLVAPAVHRGRSSARLSWNIVSQLQQSSRGGGHNHFQSVTDMLRTYTRAVARNNNNENETSSETTPNGHKRRNNVSKKTETLLKRSKLSSNDSDGPAPEDQPSHIAGEHTPNSYRIDCCARTSRFVHRRRSKEA</sequence>
<evidence type="ECO:0000256" key="1">
    <source>
        <dbReference type="SAM" id="MobiDB-lite"/>
    </source>
</evidence>
<feature type="compositionally biased region" description="Basic and acidic residues" evidence="1">
    <location>
        <begin position="95"/>
        <end position="112"/>
    </location>
</feature>
<proteinExistence type="predicted"/>
<reference evidence="2 3" key="1">
    <citation type="journal article" date="2015" name="Genome Biol.">
        <title>Comparative genomics of Steinernema reveals deeply conserved gene regulatory networks.</title>
        <authorList>
            <person name="Dillman A.R."/>
            <person name="Macchietto M."/>
            <person name="Porter C.F."/>
            <person name="Rogers A."/>
            <person name="Williams B."/>
            <person name="Antoshechkin I."/>
            <person name="Lee M.M."/>
            <person name="Goodwin Z."/>
            <person name="Lu X."/>
            <person name="Lewis E.E."/>
            <person name="Goodrich-Blair H."/>
            <person name="Stock S.P."/>
            <person name="Adams B.J."/>
            <person name="Sternberg P.W."/>
            <person name="Mortazavi A."/>
        </authorList>
    </citation>
    <scope>NUCLEOTIDE SEQUENCE [LARGE SCALE GENOMIC DNA]</scope>
    <source>
        <strain evidence="2 3">ALL</strain>
    </source>
</reference>
<organism evidence="2 3">
    <name type="scientific">Steinernema carpocapsae</name>
    <name type="common">Entomopathogenic nematode</name>
    <dbReference type="NCBI Taxonomy" id="34508"/>
    <lineage>
        <taxon>Eukaryota</taxon>
        <taxon>Metazoa</taxon>
        <taxon>Ecdysozoa</taxon>
        <taxon>Nematoda</taxon>
        <taxon>Chromadorea</taxon>
        <taxon>Rhabditida</taxon>
        <taxon>Tylenchina</taxon>
        <taxon>Panagrolaimomorpha</taxon>
        <taxon>Strongyloidoidea</taxon>
        <taxon>Steinernematidae</taxon>
        <taxon>Steinernema</taxon>
    </lineage>
</organism>
<feature type="region of interest" description="Disordered" evidence="1">
    <location>
        <begin position="45"/>
        <end position="117"/>
    </location>
</feature>